<sequence length="293" mass="31451">MADIWDDGRGATEEIVERFLDGEPTGNDVRAQIVHSWRRCQATGLSPDIAHAPLLEGLDFECGLVRAARPVFEGLGTTIANTPVCMLLGDANGAMFLRNVGEPAMRRAMDAVGAAPGFGFTEAEMGNNAHGSVLAERRTCQITGNEHYAEVLRRFTAVGTPVRDPLSGRLNGVVCVVCPNEWANAKMMTLARRSAAAVEEQLIGMVTERERALLETFLRSQGARHTPSSPLRGLCRRDQLTLEDSAVSLIAEGRTAMREVALSDGHIATLLAQPVTGSAEPTGIAVRVWLPGP</sequence>
<reference evidence="1 2" key="1">
    <citation type="submission" date="2019-10" db="EMBL/GenBank/DDBJ databases">
        <title>Whole genome shotgun sequence of Acrocarpospora macrocephala NBRC 16266.</title>
        <authorList>
            <person name="Ichikawa N."/>
            <person name="Kimura A."/>
            <person name="Kitahashi Y."/>
            <person name="Komaki H."/>
            <person name="Oguchi A."/>
        </authorList>
    </citation>
    <scope>NUCLEOTIDE SEQUENCE [LARGE SCALE GENOMIC DNA]</scope>
    <source>
        <strain evidence="1 2">NBRC 16266</strain>
    </source>
</reference>
<gene>
    <name evidence="1" type="ORF">Amac_071510</name>
</gene>
<keyword evidence="2" id="KW-1185">Reference proteome</keyword>
<dbReference type="AlphaFoldDB" id="A0A5M3WX86"/>
<dbReference type="EMBL" id="BLAE01000047">
    <property type="protein sequence ID" value="GES13554.1"/>
    <property type="molecule type" value="Genomic_DNA"/>
</dbReference>
<name>A0A5M3WX86_9ACTN</name>
<accession>A0A5M3WX86</accession>
<evidence type="ECO:0000313" key="1">
    <source>
        <dbReference type="EMBL" id="GES13554.1"/>
    </source>
</evidence>
<dbReference type="RefSeq" id="WP_155358795.1">
    <property type="nucleotide sequence ID" value="NZ_BAAAHL010000058.1"/>
</dbReference>
<dbReference type="InterPro" id="IPR029016">
    <property type="entry name" value="GAF-like_dom_sf"/>
</dbReference>
<proteinExistence type="predicted"/>
<evidence type="ECO:0000313" key="2">
    <source>
        <dbReference type="Proteomes" id="UP000331127"/>
    </source>
</evidence>
<comment type="caution">
    <text evidence="1">The sequence shown here is derived from an EMBL/GenBank/DDBJ whole genome shotgun (WGS) entry which is preliminary data.</text>
</comment>
<protein>
    <recommendedName>
        <fullName evidence="3">GAF domain-containing protein</fullName>
    </recommendedName>
</protein>
<dbReference type="Proteomes" id="UP000331127">
    <property type="component" value="Unassembled WGS sequence"/>
</dbReference>
<dbReference type="Gene3D" id="3.30.450.40">
    <property type="match status" value="1"/>
</dbReference>
<dbReference type="OrthoDB" id="3928741at2"/>
<evidence type="ECO:0008006" key="3">
    <source>
        <dbReference type="Google" id="ProtNLM"/>
    </source>
</evidence>
<organism evidence="1 2">
    <name type="scientific">Acrocarpospora macrocephala</name>
    <dbReference type="NCBI Taxonomy" id="150177"/>
    <lineage>
        <taxon>Bacteria</taxon>
        <taxon>Bacillati</taxon>
        <taxon>Actinomycetota</taxon>
        <taxon>Actinomycetes</taxon>
        <taxon>Streptosporangiales</taxon>
        <taxon>Streptosporangiaceae</taxon>
        <taxon>Acrocarpospora</taxon>
    </lineage>
</organism>